<protein>
    <submittedName>
        <fullName evidence="2">Uncharacterized protein</fullName>
    </submittedName>
</protein>
<feature type="transmembrane region" description="Helical" evidence="1">
    <location>
        <begin position="109"/>
        <end position="128"/>
    </location>
</feature>
<dbReference type="STRING" id="163.SAMN04487775_10142"/>
<organism evidence="2 3">
    <name type="scientific">Treponema bryantii</name>
    <dbReference type="NCBI Taxonomy" id="163"/>
    <lineage>
        <taxon>Bacteria</taxon>
        <taxon>Pseudomonadati</taxon>
        <taxon>Spirochaetota</taxon>
        <taxon>Spirochaetia</taxon>
        <taxon>Spirochaetales</taxon>
        <taxon>Treponemataceae</taxon>
        <taxon>Treponema</taxon>
    </lineage>
</organism>
<keyword evidence="1" id="KW-0812">Transmembrane</keyword>
<feature type="transmembrane region" description="Helical" evidence="1">
    <location>
        <begin position="70"/>
        <end position="89"/>
    </location>
</feature>
<feature type="transmembrane region" description="Helical" evidence="1">
    <location>
        <begin position="25"/>
        <end position="49"/>
    </location>
</feature>
<evidence type="ECO:0000313" key="2">
    <source>
        <dbReference type="EMBL" id="SEQ13028.1"/>
    </source>
</evidence>
<reference evidence="2 3" key="1">
    <citation type="submission" date="2016-10" db="EMBL/GenBank/DDBJ databases">
        <authorList>
            <person name="de Groot N.N."/>
        </authorList>
    </citation>
    <scope>NUCLEOTIDE SEQUENCE [LARGE SCALE GENOMIC DNA]</scope>
    <source>
        <strain evidence="2 3">B25</strain>
    </source>
</reference>
<keyword evidence="1" id="KW-1133">Transmembrane helix</keyword>
<keyword evidence="1" id="KW-0472">Membrane</keyword>
<gene>
    <name evidence="2" type="ORF">SAMN04487977_102581</name>
</gene>
<dbReference type="Proteomes" id="UP000182360">
    <property type="component" value="Unassembled WGS sequence"/>
</dbReference>
<keyword evidence="3" id="KW-1185">Reference proteome</keyword>
<sequence>MHLAFVHIADSVIITYSEIMKRILYLLYILIQCTWGLGQTIIGFFFFLIHITKPHRFYRGAIQTQWDNRWAGLSLGLFIFVPNNEGDYFTGARVHEYGHTIQSLVLGPLYAIVGVISVGWGSVVYPILKRQEKYKDLPYTKCFVEYNASWLGEKVTGEKAVW</sequence>
<name>A0A1H9DJW9_9SPIR</name>
<evidence type="ECO:0000313" key="3">
    <source>
        <dbReference type="Proteomes" id="UP000182360"/>
    </source>
</evidence>
<dbReference type="AlphaFoldDB" id="A0A1H9DJW9"/>
<proteinExistence type="predicted"/>
<accession>A0A1H9DJW9</accession>
<evidence type="ECO:0000256" key="1">
    <source>
        <dbReference type="SAM" id="Phobius"/>
    </source>
</evidence>
<dbReference type="EMBL" id="FOFU01000002">
    <property type="protein sequence ID" value="SEQ13028.1"/>
    <property type="molecule type" value="Genomic_DNA"/>
</dbReference>